<dbReference type="CDD" id="cd04181">
    <property type="entry name" value="NTP_transferase"/>
    <property type="match status" value="1"/>
</dbReference>
<comment type="catalytic activity">
    <reaction evidence="11">
        <text>N-acetyl-alpha-D-glucosamine 1-phosphate + UTP + H(+) = UDP-N-acetyl-alpha-D-glucosamine + diphosphate</text>
        <dbReference type="Rhea" id="RHEA:13509"/>
        <dbReference type="ChEBI" id="CHEBI:15378"/>
        <dbReference type="ChEBI" id="CHEBI:33019"/>
        <dbReference type="ChEBI" id="CHEBI:46398"/>
        <dbReference type="ChEBI" id="CHEBI:57705"/>
        <dbReference type="ChEBI" id="CHEBI:57776"/>
        <dbReference type="EC" id="2.7.7.23"/>
    </reaction>
</comment>
<feature type="domain" description="Nucleotidyl transferase" evidence="12">
    <location>
        <begin position="6"/>
        <end position="236"/>
    </location>
</feature>
<evidence type="ECO:0000256" key="2">
    <source>
        <dbReference type="ARBA" id="ARBA00005208"/>
    </source>
</evidence>
<proteinExistence type="predicted"/>
<evidence type="ECO:0000256" key="10">
    <source>
        <dbReference type="ARBA" id="ARBA00048247"/>
    </source>
</evidence>
<evidence type="ECO:0000256" key="5">
    <source>
        <dbReference type="ARBA" id="ARBA00013414"/>
    </source>
</evidence>
<dbReference type="EC" id="2.7.7.23" evidence="4"/>
<dbReference type="Gene3D" id="2.160.10.10">
    <property type="entry name" value="Hexapeptide repeat proteins"/>
    <property type="match status" value="1"/>
</dbReference>
<comment type="catalytic activity">
    <reaction evidence="10">
        <text>alpha-D-glucosamine 1-phosphate + acetyl-CoA = N-acetyl-alpha-D-glucosamine 1-phosphate + CoA + H(+)</text>
        <dbReference type="Rhea" id="RHEA:13725"/>
        <dbReference type="ChEBI" id="CHEBI:15378"/>
        <dbReference type="ChEBI" id="CHEBI:57287"/>
        <dbReference type="ChEBI" id="CHEBI:57288"/>
        <dbReference type="ChEBI" id="CHEBI:57776"/>
        <dbReference type="ChEBI" id="CHEBI:58516"/>
        <dbReference type="EC" id="2.3.1.157"/>
    </reaction>
</comment>
<dbReference type="InterPro" id="IPR050065">
    <property type="entry name" value="GlmU-like"/>
</dbReference>
<dbReference type="PANTHER" id="PTHR43584">
    <property type="entry name" value="NUCLEOTIDYL TRANSFERASE"/>
    <property type="match status" value="1"/>
</dbReference>
<name>A0A8U0IJJ9_9EURY</name>
<feature type="domain" description="Mannose-1-phosphate guanyltransferase C-terminal" evidence="13">
    <location>
        <begin position="266"/>
        <end position="365"/>
    </location>
</feature>
<dbReference type="Proteomes" id="UP000830434">
    <property type="component" value="Chromosome"/>
</dbReference>
<keyword evidence="9" id="KW-0012">Acyltransferase</keyword>
<dbReference type="InterPro" id="IPR011004">
    <property type="entry name" value="Trimer_LpxA-like_sf"/>
</dbReference>
<accession>A0A8U0IJJ9</accession>
<evidence type="ECO:0000256" key="8">
    <source>
        <dbReference type="ARBA" id="ARBA00023268"/>
    </source>
</evidence>
<evidence type="ECO:0000256" key="1">
    <source>
        <dbReference type="ARBA" id="ARBA00005166"/>
    </source>
</evidence>
<evidence type="ECO:0000256" key="7">
    <source>
        <dbReference type="ARBA" id="ARBA00022695"/>
    </source>
</evidence>
<evidence type="ECO:0000256" key="3">
    <source>
        <dbReference type="ARBA" id="ARBA00012225"/>
    </source>
</evidence>
<dbReference type="AlphaFoldDB" id="A0A8U0IJJ9"/>
<dbReference type="RefSeq" id="WP_248655705.1">
    <property type="nucleotide sequence ID" value="NZ_CP096658.1"/>
</dbReference>
<dbReference type="KEGG" id="haxz:M0R88_04145"/>
<comment type="pathway">
    <text evidence="1">Nucleotide-sugar biosynthesis; UDP-N-acetyl-alpha-D-glucosamine biosynthesis; N-acetyl-alpha-D-glucosamine 1-phosphate from alpha-D-glucosamine 6-phosphate (route II): step 2/2.</text>
</comment>
<evidence type="ECO:0000256" key="11">
    <source>
        <dbReference type="ARBA" id="ARBA00048493"/>
    </source>
</evidence>
<dbReference type="Pfam" id="PF25087">
    <property type="entry name" value="GMPPB_C"/>
    <property type="match status" value="1"/>
</dbReference>
<dbReference type="InterPro" id="IPR029044">
    <property type="entry name" value="Nucleotide-diphossugar_trans"/>
</dbReference>
<evidence type="ECO:0000259" key="12">
    <source>
        <dbReference type="Pfam" id="PF00483"/>
    </source>
</evidence>
<dbReference type="EMBL" id="CP096658">
    <property type="protein sequence ID" value="UPW01300.1"/>
    <property type="molecule type" value="Genomic_DNA"/>
</dbReference>
<keyword evidence="15" id="KW-1185">Reference proteome</keyword>
<dbReference type="SUPFAM" id="SSF53448">
    <property type="entry name" value="Nucleotide-diphospho-sugar transferases"/>
    <property type="match status" value="1"/>
</dbReference>
<protein>
    <recommendedName>
        <fullName evidence="5">Bifunctional protein GlmU</fullName>
        <ecNumber evidence="3">2.3.1.157</ecNumber>
        <ecNumber evidence="4">2.7.7.23</ecNumber>
    </recommendedName>
</protein>
<evidence type="ECO:0000256" key="6">
    <source>
        <dbReference type="ARBA" id="ARBA00022679"/>
    </source>
</evidence>
<dbReference type="SUPFAM" id="SSF51161">
    <property type="entry name" value="Trimeric LpxA-like enzymes"/>
    <property type="match status" value="1"/>
</dbReference>
<comment type="pathway">
    <text evidence="2">Nucleotide-sugar biosynthesis; UDP-N-acetyl-alpha-D-glucosamine biosynthesis; UDP-N-acetyl-alpha-D-glucosamine from N-acetyl-alpha-D-glucosamine 1-phosphate: step 1/1.</text>
</comment>
<evidence type="ECO:0000313" key="14">
    <source>
        <dbReference type="EMBL" id="UPW01300.1"/>
    </source>
</evidence>
<sequence length="400" mass="42761">MTVRAAVVLAAGEGTRLRPLTRNRPKPMLPAADRPILEHVFDALIGAGIERLHVVVGYKRDRVQDHFGPTYRNVPVNYVAQDKQLGSGHALLRAREAVSGEDGFLVVNGDQVIERQMVADVLDAFEEDDGNATLAVTEQADVSHYGAVVMDGDRVVELAEKPETDDYRLLNAGVYAFDPTIFDAIEETPRVQGELALTDTLVDLIDADALVRGVVTEELWEDATYPWDLLDVSQDLLLHGRVTEPEREESVWVADSATVHDDATLQAPVVVGPDTEVRPGAVVGPYTALGRNATVGANAVVARSVLDTDTRVGPNATLLDCVTGQGVVLGADATVPGGPGDVRVGDTVFEDQRLGAVLADRVRAEGDASFAPGTLVGPSAHLRTGVTVSENISEHADVYR</sequence>
<reference evidence="14" key="1">
    <citation type="submission" date="2022-04" db="EMBL/GenBank/DDBJ databases">
        <title>Diverse halophilic archaea isolated from saline environments.</title>
        <authorList>
            <person name="Cui H.-L."/>
        </authorList>
    </citation>
    <scope>NUCLEOTIDE SEQUENCE</scope>
    <source>
        <strain evidence="14">XZYJT40</strain>
    </source>
</reference>
<dbReference type="Gene3D" id="3.90.550.10">
    <property type="entry name" value="Spore Coat Polysaccharide Biosynthesis Protein SpsA, Chain A"/>
    <property type="match status" value="1"/>
</dbReference>
<dbReference type="InterPro" id="IPR056729">
    <property type="entry name" value="GMPPB_C"/>
</dbReference>
<dbReference type="GeneID" id="72189018"/>
<dbReference type="GO" id="GO:0019134">
    <property type="term" value="F:glucosamine-1-phosphate N-acetyltransferase activity"/>
    <property type="evidence" value="ECO:0007669"/>
    <property type="project" value="UniProtKB-EC"/>
</dbReference>
<keyword evidence="7" id="KW-0548">Nucleotidyltransferase</keyword>
<evidence type="ECO:0000256" key="4">
    <source>
        <dbReference type="ARBA" id="ARBA00012457"/>
    </source>
</evidence>
<evidence type="ECO:0000313" key="15">
    <source>
        <dbReference type="Proteomes" id="UP000830434"/>
    </source>
</evidence>
<dbReference type="GO" id="GO:0003977">
    <property type="term" value="F:UDP-N-acetylglucosamine diphosphorylase activity"/>
    <property type="evidence" value="ECO:0007669"/>
    <property type="project" value="UniProtKB-EC"/>
</dbReference>
<dbReference type="Pfam" id="PF00483">
    <property type="entry name" value="NTP_transferase"/>
    <property type="match status" value="1"/>
</dbReference>
<keyword evidence="8" id="KW-0511">Multifunctional enzyme</keyword>
<dbReference type="InterPro" id="IPR005835">
    <property type="entry name" value="NTP_transferase_dom"/>
</dbReference>
<organism evidence="14 15">
    <name type="scientific">Halorussus gelatinilyticus</name>
    <dbReference type="NCBI Taxonomy" id="2937524"/>
    <lineage>
        <taxon>Archaea</taxon>
        <taxon>Methanobacteriati</taxon>
        <taxon>Methanobacteriota</taxon>
        <taxon>Stenosarchaea group</taxon>
        <taxon>Halobacteria</taxon>
        <taxon>Halobacteriales</taxon>
        <taxon>Haladaptataceae</taxon>
        <taxon>Halorussus</taxon>
    </lineage>
</organism>
<gene>
    <name evidence="14" type="ORF">M0R88_04145</name>
</gene>
<evidence type="ECO:0000256" key="9">
    <source>
        <dbReference type="ARBA" id="ARBA00023315"/>
    </source>
</evidence>
<dbReference type="PANTHER" id="PTHR43584:SF8">
    <property type="entry name" value="N-ACETYLMURAMATE ALPHA-1-PHOSPHATE URIDYLYLTRANSFERASE"/>
    <property type="match status" value="1"/>
</dbReference>
<dbReference type="EC" id="2.3.1.157" evidence="3"/>
<keyword evidence="6" id="KW-0808">Transferase</keyword>
<evidence type="ECO:0000259" key="13">
    <source>
        <dbReference type="Pfam" id="PF25087"/>
    </source>
</evidence>